<dbReference type="AlphaFoldDB" id="A0A8S4QE65"/>
<dbReference type="Proteomes" id="UP000749559">
    <property type="component" value="Unassembled WGS sequence"/>
</dbReference>
<sequence>LDFSVGSSAQSHDDIISKVAIAPRETKGGFEIGSVKVEDGVIIMDPYGRIDLSDANGVFGPNTVVKNRFRMEPGRTIHANIEVCQSGDVCSVVASSKQIVMRSSDIIKPADEGCELSIDLSDAVVSIHAYGAQADRLLACGTLNENDVQEEYISDGSVDFKPYVVNPRTTSNKTNRYLRKRLEKWSGISFFVNTLDGDLDGFLTVVISAPSVDFSTSSLTLIFWDAANCDVQYPRMESLRFTCVQIMLCPLRDINGKQQVMVVKPSLP</sequence>
<organism evidence="1 2">
    <name type="scientific">Owenia fusiformis</name>
    <name type="common">Polychaete worm</name>
    <dbReference type="NCBI Taxonomy" id="6347"/>
    <lineage>
        <taxon>Eukaryota</taxon>
        <taxon>Metazoa</taxon>
        <taxon>Spiralia</taxon>
        <taxon>Lophotrochozoa</taxon>
        <taxon>Annelida</taxon>
        <taxon>Polychaeta</taxon>
        <taxon>Sedentaria</taxon>
        <taxon>Canalipalpata</taxon>
        <taxon>Sabellida</taxon>
        <taxon>Oweniida</taxon>
        <taxon>Oweniidae</taxon>
        <taxon>Owenia</taxon>
    </lineage>
</organism>
<proteinExistence type="predicted"/>
<keyword evidence="2" id="KW-1185">Reference proteome</keyword>
<reference evidence="1" key="1">
    <citation type="submission" date="2022-03" db="EMBL/GenBank/DDBJ databases">
        <authorList>
            <person name="Martin C."/>
        </authorList>
    </citation>
    <scope>NUCLEOTIDE SEQUENCE</scope>
</reference>
<comment type="caution">
    <text evidence="1">The sequence shown here is derived from an EMBL/GenBank/DDBJ whole genome shotgun (WGS) entry which is preliminary data.</text>
</comment>
<accession>A0A8S4QE65</accession>
<gene>
    <name evidence="1" type="ORF">OFUS_LOCUS26799</name>
</gene>
<dbReference type="OrthoDB" id="10042078at2759"/>
<evidence type="ECO:0000313" key="1">
    <source>
        <dbReference type="EMBL" id="CAH1803188.1"/>
    </source>
</evidence>
<evidence type="ECO:0000313" key="2">
    <source>
        <dbReference type="Proteomes" id="UP000749559"/>
    </source>
</evidence>
<feature type="non-terminal residue" evidence="1">
    <location>
        <position position="268"/>
    </location>
</feature>
<dbReference type="EMBL" id="CAIIXF020000302">
    <property type="protein sequence ID" value="CAH1803188.1"/>
    <property type="molecule type" value="Genomic_DNA"/>
</dbReference>
<protein>
    <submittedName>
        <fullName evidence="1">Uncharacterized protein</fullName>
    </submittedName>
</protein>
<name>A0A8S4QE65_OWEFU</name>